<keyword evidence="2" id="KW-0808">Transferase</keyword>
<dbReference type="PANTHER" id="PTHR46401">
    <property type="entry name" value="GLYCOSYLTRANSFERASE WBBK-RELATED"/>
    <property type="match status" value="1"/>
</dbReference>
<dbReference type="AlphaFoldDB" id="A0A495WIH7"/>
<keyword evidence="3" id="KW-1185">Reference proteome</keyword>
<accession>A0A495WIH7</accession>
<dbReference type="Proteomes" id="UP000270626">
    <property type="component" value="Unassembled WGS sequence"/>
</dbReference>
<name>A0A495WIH7_9RHOO</name>
<dbReference type="Gene3D" id="3.40.50.2000">
    <property type="entry name" value="Glycogen Phosphorylase B"/>
    <property type="match status" value="2"/>
</dbReference>
<dbReference type="PANTHER" id="PTHR46401:SF8">
    <property type="entry name" value="BLL6006 PROTEIN"/>
    <property type="match status" value="1"/>
</dbReference>
<evidence type="ECO:0000259" key="1">
    <source>
        <dbReference type="Pfam" id="PF09314"/>
    </source>
</evidence>
<comment type="caution">
    <text evidence="2">The sequence shown here is derived from an EMBL/GenBank/DDBJ whole genome shotgun (WGS) entry which is preliminary data.</text>
</comment>
<sequence>MQRIRRCYMSLKCLNKNKTLRILGIRGVPAAHGGFETFAERLSLFLVSRGWNVIVYCQEDGVGKLSEDCWRGVRRVRIPIKQSGAIGTIFFDFKSVIHALQKKDICLTLGYNTAVFCLALRVFGIKNIINMDGIEWKRAKWGLAAKSWFWINERLGCWIGNHLIADHPKIKDHLATRVRSNKISTIPYGADELSLNNSEVLREFGLCGKKFFTVIARPEPENSLLEIVSGFSDKNRDCLLIVLGKYDDNNPYHRAVRGAAGAEVVFLGAIYDRNVVDALRYYSLAYIHGHQVGGTNPSLVEALGAANAIIAHDNLFNRWVAGNSALYFKDSDSFSCVLSEFLSSPDLREKMSTGSRLRFKEDFTWDSVLSKYEDLLSKF</sequence>
<evidence type="ECO:0000313" key="2">
    <source>
        <dbReference type="EMBL" id="RKT60443.1"/>
    </source>
</evidence>
<protein>
    <submittedName>
        <fullName evidence="2">Glycosyltransferase involved in cell wall biosynthesis</fullName>
    </submittedName>
</protein>
<dbReference type="SUPFAM" id="SSF53756">
    <property type="entry name" value="UDP-Glycosyltransferase/glycogen phosphorylase"/>
    <property type="match status" value="1"/>
</dbReference>
<evidence type="ECO:0000313" key="3">
    <source>
        <dbReference type="Proteomes" id="UP000270626"/>
    </source>
</evidence>
<gene>
    <name evidence="2" type="ORF">DFR40_0577</name>
</gene>
<dbReference type="InterPro" id="IPR015393">
    <property type="entry name" value="DUF1972"/>
</dbReference>
<dbReference type="EMBL" id="RBXP01000011">
    <property type="protein sequence ID" value="RKT60443.1"/>
    <property type="molecule type" value="Genomic_DNA"/>
</dbReference>
<reference evidence="2 3" key="1">
    <citation type="submission" date="2018-10" db="EMBL/GenBank/DDBJ databases">
        <title>Genomic Encyclopedia of Type Strains, Phase IV (KMG-IV): sequencing the most valuable type-strain genomes for metagenomic binning, comparative biology and taxonomic classification.</title>
        <authorList>
            <person name="Goeker M."/>
        </authorList>
    </citation>
    <scope>NUCLEOTIDE SEQUENCE [LARGE SCALE GENOMIC DNA]</scope>
    <source>
        <strain evidence="2 3">DSM 23841</strain>
    </source>
</reference>
<dbReference type="GO" id="GO:0016757">
    <property type="term" value="F:glycosyltransferase activity"/>
    <property type="evidence" value="ECO:0007669"/>
    <property type="project" value="TreeGrafter"/>
</dbReference>
<organism evidence="2 3">
    <name type="scientific">Azonexus fungiphilus</name>
    <dbReference type="NCBI Taxonomy" id="146940"/>
    <lineage>
        <taxon>Bacteria</taxon>
        <taxon>Pseudomonadati</taxon>
        <taxon>Pseudomonadota</taxon>
        <taxon>Betaproteobacteria</taxon>
        <taxon>Rhodocyclales</taxon>
        <taxon>Azonexaceae</taxon>
        <taxon>Azonexus</taxon>
    </lineage>
</organism>
<proteinExistence type="predicted"/>
<feature type="domain" description="DUF1972" evidence="1">
    <location>
        <begin position="19"/>
        <end position="191"/>
    </location>
</feature>
<dbReference type="Pfam" id="PF09314">
    <property type="entry name" value="DUF1972"/>
    <property type="match status" value="1"/>
</dbReference>